<feature type="transmembrane region" description="Helical" evidence="4">
    <location>
        <begin position="377"/>
        <end position="401"/>
    </location>
</feature>
<evidence type="ECO:0000256" key="4">
    <source>
        <dbReference type="SAM" id="Phobius"/>
    </source>
</evidence>
<feature type="transmembrane region" description="Helical" evidence="4">
    <location>
        <begin position="259"/>
        <end position="278"/>
    </location>
</feature>
<evidence type="ECO:0000313" key="6">
    <source>
        <dbReference type="EMBL" id="TCI10192.1"/>
    </source>
</evidence>
<protein>
    <submittedName>
        <fullName evidence="6">YbfB/YjiJ family MFS transporter</fullName>
    </submittedName>
</protein>
<dbReference type="AlphaFoldDB" id="A0A4R0YUK4"/>
<gene>
    <name evidence="6" type="ORF">EZM97_14885</name>
</gene>
<name>A0A4R0YUK4_9GAMM</name>
<evidence type="ECO:0000256" key="3">
    <source>
        <dbReference type="ARBA" id="ARBA00023136"/>
    </source>
</evidence>
<reference evidence="6 7" key="1">
    <citation type="submission" date="2019-02" db="EMBL/GenBank/DDBJ databases">
        <title>Dyella amyloliquefaciens sp. nov., isolated from forest soil.</title>
        <authorList>
            <person name="Gao Z.-H."/>
            <person name="Qiu L.-H."/>
        </authorList>
    </citation>
    <scope>NUCLEOTIDE SEQUENCE [LARGE SCALE GENOMIC DNA]</scope>
    <source>
        <strain evidence="6 7">KACC 12747</strain>
    </source>
</reference>
<sequence>MNEHRARRGEASGALNTSTSRAAISGFCASLVGIGLARFAYTPLLPAIIDAHWFDASSAAYLGAANLAGYLAGALLARPLSRVVSVVGSIRSMMVMASMALMACAWPVSFSWFFFWRFVSGFAGGGLMVIAAPTILPHVPVARRGLVGGVIFMGIGAGIAASGTLIPLLLQQGLATTWLGLGALALALTVVAWRGWPSEHGVAPPDAPVTHARGPEPIALRALYIEYALNAAGLVPHMIFLVDFVAHGLGQGVQVGSEFWVLFGLGALVGPVLTGHLADRTGFGPALRLAYFIEAGAVVLPAFGLDGGWLMLSAVVVGAFTPGIVPLTLGRIHELVPHQPAAQKAAWGTATTSFAVLQAIAAYLMSCLFAHRGADYQAIFLIGTAALSLALALDLVVGVTVRGKR</sequence>
<dbReference type="EMBL" id="SJTG01000002">
    <property type="protein sequence ID" value="TCI10192.1"/>
    <property type="molecule type" value="Genomic_DNA"/>
</dbReference>
<dbReference type="InterPro" id="IPR036259">
    <property type="entry name" value="MFS_trans_sf"/>
</dbReference>
<dbReference type="RefSeq" id="WP_131407974.1">
    <property type="nucleotide sequence ID" value="NZ_SJTG01000002.1"/>
</dbReference>
<accession>A0A4R0YUK4</accession>
<keyword evidence="7" id="KW-1185">Reference proteome</keyword>
<feature type="transmembrane region" description="Helical" evidence="4">
    <location>
        <begin position="175"/>
        <end position="193"/>
    </location>
</feature>
<organism evidence="6 7">
    <name type="scientific">Dyella soli</name>
    <dbReference type="NCBI Taxonomy" id="522319"/>
    <lineage>
        <taxon>Bacteria</taxon>
        <taxon>Pseudomonadati</taxon>
        <taxon>Pseudomonadota</taxon>
        <taxon>Gammaproteobacteria</taxon>
        <taxon>Lysobacterales</taxon>
        <taxon>Rhodanobacteraceae</taxon>
        <taxon>Dyella</taxon>
    </lineage>
</organism>
<feature type="transmembrane region" description="Helical" evidence="4">
    <location>
        <begin position="21"/>
        <end position="41"/>
    </location>
</feature>
<proteinExistence type="predicted"/>
<feature type="transmembrane region" description="Helical" evidence="4">
    <location>
        <begin position="61"/>
        <end position="81"/>
    </location>
</feature>
<feature type="transmembrane region" description="Helical" evidence="4">
    <location>
        <begin position="309"/>
        <end position="329"/>
    </location>
</feature>
<keyword evidence="3 4" id="KW-0472">Membrane</keyword>
<feature type="transmembrane region" description="Helical" evidence="4">
    <location>
        <begin position="227"/>
        <end position="247"/>
    </location>
</feature>
<dbReference type="Gene3D" id="1.20.1250.20">
    <property type="entry name" value="MFS general substrate transporter like domains"/>
    <property type="match status" value="2"/>
</dbReference>
<feature type="transmembrane region" description="Helical" evidence="4">
    <location>
        <begin position="350"/>
        <end position="371"/>
    </location>
</feature>
<dbReference type="SUPFAM" id="SSF103473">
    <property type="entry name" value="MFS general substrate transporter"/>
    <property type="match status" value="1"/>
</dbReference>
<dbReference type="PANTHER" id="PTHR23537:SF1">
    <property type="entry name" value="SUGAR TRANSPORTER"/>
    <property type="match status" value="1"/>
</dbReference>
<dbReference type="Proteomes" id="UP000291822">
    <property type="component" value="Unassembled WGS sequence"/>
</dbReference>
<dbReference type="InterPro" id="IPR010645">
    <property type="entry name" value="MFS_4"/>
</dbReference>
<keyword evidence="2 4" id="KW-1133">Transmembrane helix</keyword>
<comment type="caution">
    <text evidence="6">The sequence shown here is derived from an EMBL/GenBank/DDBJ whole genome shotgun (WGS) entry which is preliminary data.</text>
</comment>
<dbReference type="PROSITE" id="PS50850">
    <property type="entry name" value="MFS"/>
    <property type="match status" value="1"/>
</dbReference>
<evidence type="ECO:0000256" key="1">
    <source>
        <dbReference type="ARBA" id="ARBA00022692"/>
    </source>
</evidence>
<feature type="transmembrane region" description="Helical" evidence="4">
    <location>
        <begin position="93"/>
        <end position="115"/>
    </location>
</feature>
<feature type="transmembrane region" description="Helical" evidence="4">
    <location>
        <begin position="285"/>
        <end position="303"/>
    </location>
</feature>
<dbReference type="GO" id="GO:0005886">
    <property type="term" value="C:plasma membrane"/>
    <property type="evidence" value="ECO:0007669"/>
    <property type="project" value="TreeGrafter"/>
</dbReference>
<dbReference type="PANTHER" id="PTHR23537">
    <property type="match status" value="1"/>
</dbReference>
<feature type="transmembrane region" description="Helical" evidence="4">
    <location>
        <begin position="121"/>
        <end position="139"/>
    </location>
</feature>
<dbReference type="InterPro" id="IPR020846">
    <property type="entry name" value="MFS_dom"/>
</dbReference>
<evidence type="ECO:0000256" key="2">
    <source>
        <dbReference type="ARBA" id="ARBA00022989"/>
    </source>
</evidence>
<evidence type="ECO:0000259" key="5">
    <source>
        <dbReference type="PROSITE" id="PS50850"/>
    </source>
</evidence>
<dbReference type="GO" id="GO:0022857">
    <property type="term" value="F:transmembrane transporter activity"/>
    <property type="evidence" value="ECO:0007669"/>
    <property type="project" value="InterPro"/>
</dbReference>
<feature type="transmembrane region" description="Helical" evidence="4">
    <location>
        <begin position="146"/>
        <end position="169"/>
    </location>
</feature>
<feature type="domain" description="Major facilitator superfamily (MFS) profile" evidence="5">
    <location>
        <begin position="14"/>
        <end position="402"/>
    </location>
</feature>
<dbReference type="Pfam" id="PF06779">
    <property type="entry name" value="MFS_4"/>
    <property type="match status" value="1"/>
</dbReference>
<keyword evidence="1 4" id="KW-0812">Transmembrane</keyword>
<evidence type="ECO:0000313" key="7">
    <source>
        <dbReference type="Proteomes" id="UP000291822"/>
    </source>
</evidence>